<proteinExistence type="predicted"/>
<comment type="caution">
    <text evidence="2">The sequence shown here is derived from an EMBL/GenBank/DDBJ whole genome shotgun (WGS) entry which is preliminary data.</text>
</comment>
<dbReference type="EMBL" id="JAVRRR010001357">
    <property type="protein sequence ID" value="KAK5139164.1"/>
    <property type="molecule type" value="Genomic_DNA"/>
</dbReference>
<gene>
    <name evidence="2" type="ORF">LTR32_007555</name>
</gene>
<name>A0ABR0KVU1_9PEZI</name>
<reference evidence="2 3" key="1">
    <citation type="submission" date="2023-08" db="EMBL/GenBank/DDBJ databases">
        <title>Black Yeasts Isolated from many extreme environments.</title>
        <authorList>
            <person name="Coleine C."/>
            <person name="Stajich J.E."/>
            <person name="Selbmann L."/>
        </authorList>
    </citation>
    <scope>NUCLEOTIDE SEQUENCE [LARGE SCALE GENOMIC DNA]</scope>
    <source>
        <strain evidence="2 3">CCFEE 5386</strain>
    </source>
</reference>
<evidence type="ECO:0000313" key="2">
    <source>
        <dbReference type="EMBL" id="KAK5139164.1"/>
    </source>
</evidence>
<feature type="compositionally biased region" description="Low complexity" evidence="1">
    <location>
        <begin position="15"/>
        <end position="25"/>
    </location>
</feature>
<protein>
    <submittedName>
        <fullName evidence="2">Uncharacterized protein</fullName>
    </submittedName>
</protein>
<feature type="non-terminal residue" evidence="2">
    <location>
        <position position="1"/>
    </location>
</feature>
<organism evidence="2 3">
    <name type="scientific">Rachicladosporium monterosium</name>
    <dbReference type="NCBI Taxonomy" id="1507873"/>
    <lineage>
        <taxon>Eukaryota</taxon>
        <taxon>Fungi</taxon>
        <taxon>Dikarya</taxon>
        <taxon>Ascomycota</taxon>
        <taxon>Pezizomycotina</taxon>
        <taxon>Dothideomycetes</taxon>
        <taxon>Dothideomycetidae</taxon>
        <taxon>Cladosporiales</taxon>
        <taxon>Cladosporiaceae</taxon>
        <taxon>Rachicladosporium</taxon>
    </lineage>
</organism>
<feature type="region of interest" description="Disordered" evidence="1">
    <location>
        <begin position="1"/>
        <end position="39"/>
    </location>
</feature>
<evidence type="ECO:0000313" key="3">
    <source>
        <dbReference type="Proteomes" id="UP001308179"/>
    </source>
</evidence>
<dbReference type="Proteomes" id="UP001308179">
    <property type="component" value="Unassembled WGS sequence"/>
</dbReference>
<feature type="region of interest" description="Disordered" evidence="1">
    <location>
        <begin position="102"/>
        <end position="123"/>
    </location>
</feature>
<keyword evidence="3" id="KW-1185">Reference proteome</keyword>
<evidence type="ECO:0000256" key="1">
    <source>
        <dbReference type="SAM" id="MobiDB-lite"/>
    </source>
</evidence>
<sequence length="144" mass="16151">QAHATETWKSRRRSSSSIHHLTSSDSSHETSHQEGQVAAPRPCGSLAWLHTNTSAELGKRMDFLFDARRCVMGRIVIGFGDMEDDTSLPRYSVSYPRLVTQAKEAGDVSRSGQRAERHAEDSPICIKRQIPRSKRVCDWVGPMD</sequence>
<accession>A0ABR0KVU1</accession>